<evidence type="ECO:0000313" key="3">
    <source>
        <dbReference type="Proteomes" id="UP000218172"/>
    </source>
</evidence>
<keyword evidence="1" id="KW-0472">Membrane</keyword>
<dbReference type="EMBL" id="NVQR01000170">
    <property type="protein sequence ID" value="PCH58215.1"/>
    <property type="molecule type" value="Genomic_DNA"/>
</dbReference>
<organism evidence="2 3">
    <name type="scientific">SAR86 cluster bacterium</name>
    <dbReference type="NCBI Taxonomy" id="2030880"/>
    <lineage>
        <taxon>Bacteria</taxon>
        <taxon>Pseudomonadati</taxon>
        <taxon>Pseudomonadota</taxon>
        <taxon>Gammaproteobacteria</taxon>
        <taxon>SAR86 cluster</taxon>
    </lineage>
</organism>
<keyword evidence="1" id="KW-0812">Transmembrane</keyword>
<name>A0A2A4MDN3_9GAMM</name>
<reference evidence="3" key="1">
    <citation type="submission" date="2017-08" db="EMBL/GenBank/DDBJ databases">
        <title>A dynamic microbial community with high functional redundancy inhabits the cold, oxic subseafloor aquifer.</title>
        <authorList>
            <person name="Tully B.J."/>
            <person name="Wheat C.G."/>
            <person name="Glazer B.T."/>
            <person name="Huber J.A."/>
        </authorList>
    </citation>
    <scope>NUCLEOTIDE SEQUENCE [LARGE SCALE GENOMIC DNA]</scope>
</reference>
<evidence type="ECO:0000256" key="1">
    <source>
        <dbReference type="SAM" id="Phobius"/>
    </source>
</evidence>
<feature type="transmembrane region" description="Helical" evidence="1">
    <location>
        <begin position="33"/>
        <end position="55"/>
    </location>
</feature>
<proteinExistence type="predicted"/>
<dbReference type="AlphaFoldDB" id="A0A2A4MDN3"/>
<dbReference type="Proteomes" id="UP000218172">
    <property type="component" value="Unassembled WGS sequence"/>
</dbReference>
<sequence>MAKETKDQEGEEKAPEEDLLEVLEKKTKTTRTLLIVCAVSTLVLLNSLILGYFSVSYRVNTQSQATLNEMMQLSGRMSEEFTGLNLALEFNNHQIELSTARIDALDPKVDKQQFALIKSVMLGQERDFQYFFETVKVAVAGLSEMITGSREWRDDFNEKLDLAIAISAERELSLVDEIDAQQLELDQTPPLSVIDELGQGSELTESSGEP</sequence>
<gene>
    <name evidence="2" type="ORF">COC19_08705</name>
</gene>
<comment type="caution">
    <text evidence="2">The sequence shown here is derived from an EMBL/GenBank/DDBJ whole genome shotgun (WGS) entry which is preliminary data.</text>
</comment>
<protein>
    <submittedName>
        <fullName evidence="2">Uncharacterized protein</fullName>
    </submittedName>
</protein>
<accession>A0A2A4MDN3</accession>
<keyword evidence="1" id="KW-1133">Transmembrane helix</keyword>
<evidence type="ECO:0000313" key="2">
    <source>
        <dbReference type="EMBL" id="PCH58215.1"/>
    </source>
</evidence>